<dbReference type="PROSITE" id="PS01358">
    <property type="entry name" value="ZF_RANBP2_1"/>
    <property type="match status" value="3"/>
</dbReference>
<evidence type="ECO:0000256" key="3">
    <source>
        <dbReference type="ARBA" id="ARBA00022833"/>
    </source>
</evidence>
<dbReference type="Pfam" id="PF00641">
    <property type="entry name" value="Zn_ribbon_RanBP"/>
    <property type="match status" value="2"/>
</dbReference>
<evidence type="ECO:0000256" key="2">
    <source>
        <dbReference type="ARBA" id="ARBA00022771"/>
    </source>
</evidence>
<accession>A0A3L6ENE9</accession>
<feature type="domain" description="RanBP2-type" evidence="6">
    <location>
        <begin position="342"/>
        <end position="371"/>
    </location>
</feature>
<proteinExistence type="predicted"/>
<dbReference type="SUPFAM" id="SSF90209">
    <property type="entry name" value="Ran binding protein zinc finger-like"/>
    <property type="match status" value="3"/>
</dbReference>
<dbReference type="ExpressionAtlas" id="A0A3L6ENE9">
    <property type="expression patterns" value="baseline and differential"/>
</dbReference>
<dbReference type="PANTHER" id="PTHR23111">
    <property type="entry name" value="ZINC FINGER PROTEIN"/>
    <property type="match status" value="1"/>
</dbReference>
<comment type="caution">
    <text evidence="7">The sequence shown here is derived from an EMBL/GenBank/DDBJ whole genome shotgun (WGS) entry which is preliminary data.</text>
</comment>
<keyword evidence="1" id="KW-0479">Metal-binding</keyword>
<gene>
    <name evidence="7" type="primary">VAR3_0</name>
    <name evidence="7" type="ORF">Zm00014a_043265</name>
</gene>
<reference evidence="7 8" key="1">
    <citation type="journal article" date="2018" name="Nat. Genet.">
        <title>Extensive intraspecific gene order and gene structural variations between Mo17 and other maize genomes.</title>
        <authorList>
            <person name="Sun S."/>
            <person name="Zhou Y."/>
            <person name="Chen J."/>
            <person name="Shi J."/>
            <person name="Zhao H."/>
            <person name="Zhao H."/>
            <person name="Song W."/>
            <person name="Zhang M."/>
            <person name="Cui Y."/>
            <person name="Dong X."/>
            <person name="Liu H."/>
            <person name="Ma X."/>
            <person name="Jiao Y."/>
            <person name="Wang B."/>
            <person name="Wei X."/>
            <person name="Stein J.C."/>
            <person name="Glaubitz J.C."/>
            <person name="Lu F."/>
            <person name="Yu G."/>
            <person name="Liang C."/>
            <person name="Fengler K."/>
            <person name="Li B."/>
            <person name="Rafalski A."/>
            <person name="Schnable P.S."/>
            <person name="Ware D.H."/>
            <person name="Buckler E.S."/>
            <person name="Lai J."/>
        </authorList>
    </citation>
    <scope>NUCLEOTIDE SEQUENCE [LARGE SCALE GENOMIC DNA]</scope>
    <source>
        <strain evidence="8">cv. Missouri 17</strain>
        <tissue evidence="7">Seedling</tissue>
    </source>
</reference>
<dbReference type="EMBL" id="NCVQ01000006">
    <property type="protein sequence ID" value="PWZ22405.1"/>
    <property type="molecule type" value="Genomic_DNA"/>
</dbReference>
<protein>
    <submittedName>
        <fullName evidence="7">Zinc finger protein VAR3, chloroplastic</fullName>
    </submittedName>
</protein>
<dbReference type="InterPro" id="IPR001876">
    <property type="entry name" value="Znf_RanBP2"/>
</dbReference>
<evidence type="ECO:0000256" key="4">
    <source>
        <dbReference type="PROSITE-ProRule" id="PRU00322"/>
    </source>
</evidence>
<name>A0A3L6ENE9_MAIZE</name>
<dbReference type="Proteomes" id="UP000251960">
    <property type="component" value="Chromosome 5"/>
</dbReference>
<feature type="compositionally biased region" description="Polar residues" evidence="5">
    <location>
        <begin position="503"/>
        <end position="516"/>
    </location>
</feature>
<organism evidence="7 8">
    <name type="scientific">Zea mays</name>
    <name type="common">Maize</name>
    <dbReference type="NCBI Taxonomy" id="4577"/>
    <lineage>
        <taxon>Eukaryota</taxon>
        <taxon>Viridiplantae</taxon>
        <taxon>Streptophyta</taxon>
        <taxon>Embryophyta</taxon>
        <taxon>Tracheophyta</taxon>
        <taxon>Spermatophyta</taxon>
        <taxon>Magnoliopsida</taxon>
        <taxon>Liliopsida</taxon>
        <taxon>Poales</taxon>
        <taxon>Poaceae</taxon>
        <taxon>PACMAD clade</taxon>
        <taxon>Panicoideae</taxon>
        <taxon>Andropogonodae</taxon>
        <taxon>Andropogoneae</taxon>
        <taxon>Tripsacinae</taxon>
        <taxon>Zea</taxon>
    </lineage>
</organism>
<feature type="region of interest" description="Disordered" evidence="5">
    <location>
        <begin position="95"/>
        <end position="122"/>
    </location>
</feature>
<keyword evidence="3" id="KW-0862">Zinc</keyword>
<dbReference type="InterPro" id="IPR036443">
    <property type="entry name" value="Znf_RanBP2_sf"/>
</dbReference>
<feature type="domain" description="RanBP2-type" evidence="6">
    <location>
        <begin position="303"/>
        <end position="332"/>
    </location>
</feature>
<dbReference type="SMART" id="SM00547">
    <property type="entry name" value="ZnF_RBZ"/>
    <property type="match status" value="3"/>
</dbReference>
<evidence type="ECO:0000256" key="5">
    <source>
        <dbReference type="SAM" id="MobiDB-lite"/>
    </source>
</evidence>
<dbReference type="AlphaFoldDB" id="A0A3L6ENE9"/>
<evidence type="ECO:0000259" key="6">
    <source>
        <dbReference type="PROSITE" id="PS50199"/>
    </source>
</evidence>
<feature type="compositionally biased region" description="Low complexity" evidence="5">
    <location>
        <begin position="95"/>
        <end position="121"/>
    </location>
</feature>
<dbReference type="PROSITE" id="PS50199">
    <property type="entry name" value="ZF_RANBP2_2"/>
    <property type="match status" value="3"/>
</dbReference>
<evidence type="ECO:0000256" key="1">
    <source>
        <dbReference type="ARBA" id="ARBA00022723"/>
    </source>
</evidence>
<dbReference type="PANTHER" id="PTHR23111:SF40">
    <property type="entry name" value="RNA-BINDING PROTEIN INVOLVED IN HETEROCHROMATIN ASSEMBLY-RELATED"/>
    <property type="match status" value="1"/>
</dbReference>
<evidence type="ECO:0000313" key="8">
    <source>
        <dbReference type="Proteomes" id="UP000251960"/>
    </source>
</evidence>
<sequence length="516" mass="57427">MAACSSRLLNLTLSSSFLRSCRLASSSLLPTASRCHPGSLHSLRFCSAVPEFVDVAADPAEAAVSSGHPWPEWGNFLDKLRAKGYFEQGLPSSVSSGEGAAGDGDPAAASENAATAASGNTVVDAEDSAVTSEDIYHFLKDENRVKNACLKFGRDRFDLLSLLPKQDIQAIVMSGCPNNNRKPVYSAKRLREYVQVKEEDACSICKFKASCDRAYVTPKGEVEVRTVDVVRILLSYAMDKNHSGDNSVIEESVQESAKKLLSKLTEFSDTTIDPSLPKPAFQVARKAQGSVGKGRETTAVEMKKGDWLCTNCNFLNFARNRHCLECKADGPKKIEAAVDAMKMGDWICTQCQFMNFSRNKICFKCEEPHPKRQLNPGEWECPSCDFVNFRRNAICKKCNQDRPEDDTRDSQRGLRKTRGAGKFRRFDYIDQKSDDDDDNAWFQKRGASMRSKPDQRTTTAKSRGSDGLDDILVTTKRRSTKQDEDDEVLPYEGARKHVVSRRATPSQRRFTAARNQ</sequence>
<keyword evidence="2 4" id="KW-0863">Zinc-finger</keyword>
<evidence type="ECO:0000313" key="7">
    <source>
        <dbReference type="EMBL" id="PWZ22405.1"/>
    </source>
</evidence>
<feature type="domain" description="RanBP2-type" evidence="6">
    <location>
        <begin position="375"/>
        <end position="404"/>
    </location>
</feature>
<dbReference type="Gene3D" id="4.10.1060.10">
    <property type="entry name" value="Zinc finger, RanBP2-type"/>
    <property type="match status" value="3"/>
</dbReference>
<feature type="region of interest" description="Disordered" evidence="5">
    <location>
        <begin position="437"/>
        <end position="516"/>
    </location>
</feature>
<dbReference type="GO" id="GO:0008270">
    <property type="term" value="F:zinc ion binding"/>
    <property type="evidence" value="ECO:0007669"/>
    <property type="project" value="UniProtKB-KW"/>
</dbReference>